<evidence type="ECO:0000259" key="1">
    <source>
        <dbReference type="PROSITE" id="PS50883"/>
    </source>
</evidence>
<dbReference type="InterPro" id="IPR043128">
    <property type="entry name" value="Rev_trsase/Diguanyl_cyclase"/>
</dbReference>
<dbReference type="Pfam" id="PF00990">
    <property type="entry name" value="GGDEF"/>
    <property type="match status" value="1"/>
</dbReference>
<dbReference type="Pfam" id="PF01590">
    <property type="entry name" value="GAF"/>
    <property type="match status" value="1"/>
</dbReference>
<dbReference type="SUPFAM" id="SSF55073">
    <property type="entry name" value="Nucleotide cyclase"/>
    <property type="match status" value="1"/>
</dbReference>
<dbReference type="Pfam" id="PF00563">
    <property type="entry name" value="EAL"/>
    <property type="match status" value="1"/>
</dbReference>
<dbReference type="CDD" id="cd01948">
    <property type="entry name" value="EAL"/>
    <property type="match status" value="1"/>
</dbReference>
<dbReference type="InterPro" id="IPR000160">
    <property type="entry name" value="GGDEF_dom"/>
</dbReference>
<dbReference type="Gene3D" id="3.30.450.40">
    <property type="match status" value="1"/>
</dbReference>
<protein>
    <submittedName>
        <fullName evidence="3">EAL domain-containing protein (Putative c-di-GMP-specific phosphodiesterase class I)</fullName>
    </submittedName>
</protein>
<dbReference type="InterPro" id="IPR050706">
    <property type="entry name" value="Cyclic-di-GMP_PDE-like"/>
</dbReference>
<dbReference type="Gene3D" id="3.20.20.450">
    <property type="entry name" value="EAL domain"/>
    <property type="match status" value="1"/>
</dbReference>
<dbReference type="RefSeq" id="WP_058964372.1">
    <property type="nucleotide sequence ID" value="NZ_CABKVM010000017.1"/>
</dbReference>
<dbReference type="Gene3D" id="3.30.70.270">
    <property type="match status" value="1"/>
</dbReference>
<dbReference type="PANTHER" id="PTHR33121:SF70">
    <property type="entry name" value="SIGNALING PROTEIN YKOW"/>
    <property type="match status" value="1"/>
</dbReference>
<organism evidence="3 4">
    <name type="scientific">Allofournierella massiliensis</name>
    <dbReference type="NCBI Taxonomy" id="1650663"/>
    <lineage>
        <taxon>Bacteria</taxon>
        <taxon>Bacillati</taxon>
        <taxon>Bacillota</taxon>
        <taxon>Clostridia</taxon>
        <taxon>Eubacteriales</taxon>
        <taxon>Oscillospiraceae</taxon>
        <taxon>Allofournierella</taxon>
    </lineage>
</organism>
<evidence type="ECO:0000313" key="3">
    <source>
        <dbReference type="EMBL" id="TCL54910.1"/>
    </source>
</evidence>
<comment type="caution">
    <text evidence="3">The sequence shown here is derived from an EMBL/GenBank/DDBJ whole genome shotgun (WGS) entry which is preliminary data.</text>
</comment>
<gene>
    <name evidence="3" type="ORF">EDD77_11934</name>
</gene>
<evidence type="ECO:0000313" key="4">
    <source>
        <dbReference type="Proteomes" id="UP000295184"/>
    </source>
</evidence>
<evidence type="ECO:0000259" key="2">
    <source>
        <dbReference type="PROSITE" id="PS50887"/>
    </source>
</evidence>
<feature type="domain" description="GGDEF" evidence="2">
    <location>
        <begin position="154"/>
        <end position="278"/>
    </location>
</feature>
<dbReference type="EMBL" id="SLUM01000019">
    <property type="protein sequence ID" value="TCL54910.1"/>
    <property type="molecule type" value="Genomic_DNA"/>
</dbReference>
<dbReference type="Pfam" id="PF08447">
    <property type="entry name" value="PAS_3"/>
    <property type="match status" value="1"/>
</dbReference>
<dbReference type="InterPro" id="IPR001633">
    <property type="entry name" value="EAL_dom"/>
</dbReference>
<sequence length="981" mass="113114">MELEQFQAQSDPTGWMEQISQSTGDYYYFYDFSTGLVHFTRNALKATHIFQLEKPVCTLEQWCEHVDDRDVSRLKRVVEDLLNGRLKSYSFNYRVKNCCGESVWINSRGKAFQNEKGKIAYALGRLSSGAAREEERFNSQKLREELEGYLTQAHPGFLLLIGVDNLRTLNLKNGRDFGDALLRDVKFILQDEVPEGCEVYRISGDWFAVNLPDLTAVKVSRIFAKARERLRGQCTISAGCVSFTDYHVDDKDTLLQYVEFSLEDAKNHGKDRMSFFSPENYEEQLRSLELKEELRRCIDEGFTGFSLEYQPQLGLGDCTVYGAEALLRFTSPRKGRVSPAEFIPLLEQNGLICEVGLWVLKETLQACKKWREVMPGLHVSVNMSYVQLTQESIEEDVLEVLRSSGLPGDALTIEVTESMQLQDYPYLNKIFHRWKEAGIEISVDDFGTGYSSLGRLKNMEVDEIKVDRSFVTNIQRSAYNYRLLSNIIELANGSQIRVCCEGVETVEELEVLRKLKPELVQGFLLAKPCPEDKFAEACIRIRNLDLKKEPELPARQRTEAGAGEELAGVQDDVAEIILNAENDVFYLSDLTSYELYYLNPAGQRLFGVQDYKGEKCYKILHGKNAPCDFCTNDVISKDSFYIWENQNEYCGRHFLLKDRIVQYRGIPTRMEVALDVTKQEYVSQNARERLFFAEKIADYLDTLSRHADFEKAVNQVLASVGDFYQADRAYLFEPASEHDGHWNNTFEWCAQGVVPQRDALQRVPSQAVSRWMEIFKKEQSVIILNLAPLQQASPHEWAVLERQNIQRLIVAPLRENGTTIGFIGVDNPRTCIHDDTHVRVLASFLLARIRQDRNEHRYQVLLQHSNEDLLQSLQVGFWSIRRDQGKASRMIVNDTMEKVLEFEQSDTPVQRYSYWYDRIPEEERKTVDRALEQMRTAGTVVQVCFPWNHPRLGRVTLRFSGLVLEDGEQYCKWKGYCRLVD</sequence>
<reference evidence="3 4" key="1">
    <citation type="submission" date="2019-03" db="EMBL/GenBank/DDBJ databases">
        <title>Genomic Encyclopedia of Type Strains, Phase IV (KMG-IV): sequencing the most valuable type-strain genomes for metagenomic binning, comparative biology and taxonomic classification.</title>
        <authorList>
            <person name="Goeker M."/>
        </authorList>
    </citation>
    <scope>NUCLEOTIDE SEQUENCE [LARGE SCALE GENOMIC DNA]</scope>
    <source>
        <strain evidence="3 4">DSM 100451</strain>
    </source>
</reference>
<name>A0A4R1QWT5_9FIRM</name>
<dbReference type="GO" id="GO:0071111">
    <property type="term" value="F:cyclic-guanylate-specific phosphodiesterase activity"/>
    <property type="evidence" value="ECO:0007669"/>
    <property type="project" value="InterPro"/>
</dbReference>
<dbReference type="InterPro" id="IPR013655">
    <property type="entry name" value="PAS_fold_3"/>
</dbReference>
<dbReference type="InterPro" id="IPR029016">
    <property type="entry name" value="GAF-like_dom_sf"/>
</dbReference>
<dbReference type="OrthoDB" id="9762141at2"/>
<dbReference type="STRING" id="1650663.GCA_001486665_01981"/>
<dbReference type="AlphaFoldDB" id="A0A4R1QWT5"/>
<dbReference type="PROSITE" id="PS50887">
    <property type="entry name" value="GGDEF"/>
    <property type="match status" value="1"/>
</dbReference>
<dbReference type="Proteomes" id="UP000295184">
    <property type="component" value="Unassembled WGS sequence"/>
</dbReference>
<dbReference type="SUPFAM" id="SSF141868">
    <property type="entry name" value="EAL domain-like"/>
    <property type="match status" value="1"/>
</dbReference>
<dbReference type="PROSITE" id="PS50883">
    <property type="entry name" value="EAL"/>
    <property type="match status" value="1"/>
</dbReference>
<dbReference type="SUPFAM" id="SSF55781">
    <property type="entry name" value="GAF domain-like"/>
    <property type="match status" value="1"/>
</dbReference>
<feature type="domain" description="EAL" evidence="1">
    <location>
        <begin position="287"/>
        <end position="542"/>
    </location>
</feature>
<dbReference type="Gene3D" id="3.30.450.20">
    <property type="entry name" value="PAS domain"/>
    <property type="match status" value="2"/>
</dbReference>
<dbReference type="SMART" id="SM00052">
    <property type="entry name" value="EAL"/>
    <property type="match status" value="1"/>
</dbReference>
<accession>A0A4R1QWT5</accession>
<dbReference type="PANTHER" id="PTHR33121">
    <property type="entry name" value="CYCLIC DI-GMP PHOSPHODIESTERASE PDEF"/>
    <property type="match status" value="1"/>
</dbReference>
<dbReference type="InterPro" id="IPR029787">
    <property type="entry name" value="Nucleotide_cyclase"/>
</dbReference>
<dbReference type="InterPro" id="IPR035919">
    <property type="entry name" value="EAL_sf"/>
</dbReference>
<dbReference type="SMART" id="SM00267">
    <property type="entry name" value="GGDEF"/>
    <property type="match status" value="1"/>
</dbReference>
<proteinExistence type="predicted"/>
<dbReference type="InterPro" id="IPR003018">
    <property type="entry name" value="GAF"/>
</dbReference>